<keyword evidence="10" id="KW-1185">Reference proteome</keyword>
<protein>
    <recommendedName>
        <fullName evidence="8">ABC transmembrane type-1 domain-containing protein</fullName>
    </recommendedName>
</protein>
<evidence type="ECO:0000313" key="10">
    <source>
        <dbReference type="Proteomes" id="UP000697995"/>
    </source>
</evidence>
<evidence type="ECO:0000256" key="6">
    <source>
        <dbReference type="SAM" id="MobiDB-lite"/>
    </source>
</evidence>
<evidence type="ECO:0000256" key="3">
    <source>
        <dbReference type="ARBA" id="ARBA00022692"/>
    </source>
</evidence>
<feature type="region of interest" description="Disordered" evidence="6">
    <location>
        <begin position="1"/>
        <end position="32"/>
    </location>
</feature>
<evidence type="ECO:0000256" key="5">
    <source>
        <dbReference type="ARBA" id="ARBA00023136"/>
    </source>
</evidence>
<keyword evidence="4 7" id="KW-1133">Transmembrane helix</keyword>
<feature type="transmembrane region" description="Helical" evidence="7">
    <location>
        <begin position="106"/>
        <end position="130"/>
    </location>
</feature>
<dbReference type="InterPro" id="IPR050835">
    <property type="entry name" value="ABC_transporter_sub-D"/>
</dbReference>
<dbReference type="InterPro" id="IPR009248">
    <property type="entry name" value="SbmA_BacA"/>
</dbReference>
<dbReference type="PANTHER" id="PTHR11384">
    <property type="entry name" value="ATP-BINDING CASSETTE, SUB-FAMILY D MEMBER"/>
    <property type="match status" value="1"/>
</dbReference>
<comment type="subcellular location">
    <subcellularLocation>
        <location evidence="1">Cell membrane</location>
        <topology evidence="1">Multi-pass membrane protein</topology>
    </subcellularLocation>
</comment>
<feature type="domain" description="ABC transmembrane type-1" evidence="8">
    <location>
        <begin position="72"/>
        <end position="358"/>
    </location>
</feature>
<organism evidence="9 10">
    <name type="scientific">Paracraurococcus ruber</name>
    <dbReference type="NCBI Taxonomy" id="77675"/>
    <lineage>
        <taxon>Bacteria</taxon>
        <taxon>Pseudomonadati</taxon>
        <taxon>Pseudomonadota</taxon>
        <taxon>Alphaproteobacteria</taxon>
        <taxon>Acetobacterales</taxon>
        <taxon>Roseomonadaceae</taxon>
        <taxon>Paracraurococcus</taxon>
    </lineage>
</organism>
<feature type="transmembrane region" description="Helical" evidence="7">
    <location>
        <begin position="181"/>
        <end position="200"/>
    </location>
</feature>
<evidence type="ECO:0000259" key="8">
    <source>
        <dbReference type="PROSITE" id="PS50929"/>
    </source>
</evidence>
<sequence length="396" mass="42384">MPEPAHGVKRPQGTFRPAGRRGERGPSKLGRAMTVGATPQATWRATAARFWSVAGGFWTRPETRGQALGLAAMLVLLAGAEVALMLRFNTWNRDLFDALERRDAETVLWECGILLLIVAGFCIASAGQLLCRRRIALGWRAWLGHRLTMGWVAAGGGHAADNLDGRIAEDARVATEEAVELAASFFHATMTLAIFVGVLWSLSDHPPILLGGVSFAVPGYLLWLAVLYALAGILVAVVAGRPLVRSTDHRQAKEADYRAALVRIRDAGQAGIPEAGVLSRLFGDLANVFERQSRAFARLEFFVCAVTRVGFGLPYLVATPAYLAGVASLGWLMQAAQAFQTVSEALRWPVQHMPRLATWRASAERVIVLAAAVPPVETAAPAVAPDAVPGAASAEV</sequence>
<keyword evidence="5 7" id="KW-0472">Membrane</keyword>
<reference evidence="9 10" key="1">
    <citation type="journal article" date="2020" name="Microorganisms">
        <title>Osmotic Adaptation and Compatible Solute Biosynthesis of Phototrophic Bacteria as Revealed from Genome Analyses.</title>
        <authorList>
            <person name="Imhoff J.F."/>
            <person name="Rahn T."/>
            <person name="Kunzel S."/>
            <person name="Keller A."/>
            <person name="Neulinger S.C."/>
        </authorList>
    </citation>
    <scope>NUCLEOTIDE SEQUENCE [LARGE SCALE GENOMIC DNA]</scope>
    <source>
        <strain evidence="9 10">DSM 15382</strain>
    </source>
</reference>
<dbReference type="Proteomes" id="UP000697995">
    <property type="component" value="Unassembled WGS sequence"/>
</dbReference>
<accession>A0ABS1D7L0</accession>
<evidence type="ECO:0000256" key="2">
    <source>
        <dbReference type="ARBA" id="ARBA00022448"/>
    </source>
</evidence>
<feature type="transmembrane region" description="Helical" evidence="7">
    <location>
        <begin position="220"/>
        <end position="244"/>
    </location>
</feature>
<keyword evidence="3 7" id="KW-0812">Transmembrane</keyword>
<dbReference type="InterPro" id="IPR011527">
    <property type="entry name" value="ABC1_TM_dom"/>
</dbReference>
<dbReference type="Gene3D" id="1.20.1560.10">
    <property type="entry name" value="ABC transporter type 1, transmembrane domain"/>
    <property type="match status" value="1"/>
</dbReference>
<proteinExistence type="predicted"/>
<evidence type="ECO:0000256" key="7">
    <source>
        <dbReference type="SAM" id="Phobius"/>
    </source>
</evidence>
<dbReference type="SUPFAM" id="SSF90123">
    <property type="entry name" value="ABC transporter transmembrane region"/>
    <property type="match status" value="1"/>
</dbReference>
<dbReference type="InterPro" id="IPR036640">
    <property type="entry name" value="ABC1_TM_sf"/>
</dbReference>
<evidence type="ECO:0000256" key="1">
    <source>
        <dbReference type="ARBA" id="ARBA00004651"/>
    </source>
</evidence>
<dbReference type="PROSITE" id="PS50929">
    <property type="entry name" value="ABC_TM1F"/>
    <property type="match status" value="1"/>
</dbReference>
<dbReference type="PANTHER" id="PTHR11384:SF59">
    <property type="entry name" value="LYSOSOMAL COBALAMIN TRANSPORTER ABCD4"/>
    <property type="match status" value="1"/>
</dbReference>
<feature type="transmembrane region" description="Helical" evidence="7">
    <location>
        <begin position="67"/>
        <end position="86"/>
    </location>
</feature>
<name>A0ABS1D7L0_9PROT</name>
<dbReference type="Pfam" id="PF05992">
    <property type="entry name" value="SbmA_BacA"/>
    <property type="match status" value="1"/>
</dbReference>
<evidence type="ECO:0000256" key="4">
    <source>
        <dbReference type="ARBA" id="ARBA00022989"/>
    </source>
</evidence>
<keyword evidence="2" id="KW-0813">Transport</keyword>
<comment type="caution">
    <text evidence="9">The sequence shown here is derived from an EMBL/GenBank/DDBJ whole genome shotgun (WGS) entry which is preliminary data.</text>
</comment>
<gene>
    <name evidence="9" type="ORF">CKO45_30245</name>
</gene>
<evidence type="ECO:0000313" key="9">
    <source>
        <dbReference type="EMBL" id="MBK1662463.1"/>
    </source>
</evidence>
<dbReference type="EMBL" id="NRSG01000574">
    <property type="protein sequence ID" value="MBK1662463.1"/>
    <property type="molecule type" value="Genomic_DNA"/>
</dbReference>